<feature type="non-terminal residue" evidence="2">
    <location>
        <position position="258"/>
    </location>
</feature>
<feature type="compositionally biased region" description="Basic and acidic residues" evidence="1">
    <location>
        <begin position="241"/>
        <end position="258"/>
    </location>
</feature>
<sequence length="258" mass="27363">MPSRRAYLATLTAAGLAGCIGEEPATGTDTDSPTATTAPGTAPRPDVIVEAAAVQYAYRHIENVDWNGIQPADGQFVFVTVDARPADSVPARSAFTLVADGEQYAPAELAHRMPVDLDVPGSAYTPDREGPDRRGWLAFETPAQLDSAPTLRLDRDPAPAEWELDADLATAPPPAWEWSVDTPDTVAPNTTFDIAITAENVGDGPGTFRGAVNFSYPLYAPRGFDIPLDPGQSGTETVGAEVRDADPGREIDYGVRTP</sequence>
<dbReference type="Proteomes" id="UP001597111">
    <property type="component" value="Unassembled WGS sequence"/>
</dbReference>
<evidence type="ECO:0000256" key="1">
    <source>
        <dbReference type="SAM" id="MobiDB-lite"/>
    </source>
</evidence>
<evidence type="ECO:0000313" key="3">
    <source>
        <dbReference type="Proteomes" id="UP001597111"/>
    </source>
</evidence>
<reference evidence="2 3" key="1">
    <citation type="journal article" date="2019" name="Int. J. Syst. Evol. Microbiol.">
        <title>The Global Catalogue of Microorganisms (GCM) 10K type strain sequencing project: providing services to taxonomists for standard genome sequencing and annotation.</title>
        <authorList>
            <consortium name="The Broad Institute Genomics Platform"/>
            <consortium name="The Broad Institute Genome Sequencing Center for Infectious Disease"/>
            <person name="Wu L."/>
            <person name="Ma J."/>
        </authorList>
    </citation>
    <scope>NUCLEOTIDE SEQUENCE [LARGE SCALE GENOMIC DNA]</scope>
    <source>
        <strain evidence="2 3">CGMCC 1.12285</strain>
    </source>
</reference>
<name>A0ABD6B3J7_9EURY</name>
<comment type="caution">
    <text evidence="2">The sequence shown here is derived from an EMBL/GenBank/DDBJ whole genome shotgun (WGS) entry which is preliminary data.</text>
</comment>
<evidence type="ECO:0000313" key="2">
    <source>
        <dbReference type="EMBL" id="MFD1525161.1"/>
    </source>
</evidence>
<feature type="region of interest" description="Disordered" evidence="1">
    <location>
        <begin position="227"/>
        <end position="258"/>
    </location>
</feature>
<protein>
    <recommendedName>
        <fullName evidence="4">DUF4352 domain-containing protein</fullName>
    </recommendedName>
</protein>
<accession>A0ABD6B3J7</accession>
<feature type="compositionally biased region" description="Low complexity" evidence="1">
    <location>
        <begin position="24"/>
        <end position="43"/>
    </location>
</feature>
<dbReference type="EMBL" id="JBHUDH010000019">
    <property type="protein sequence ID" value="MFD1525161.1"/>
    <property type="molecule type" value="Genomic_DNA"/>
</dbReference>
<feature type="region of interest" description="Disordered" evidence="1">
    <location>
        <begin position="22"/>
        <end position="43"/>
    </location>
</feature>
<organism evidence="2 3">
    <name type="scientific">Halolamina salina</name>
    <dbReference type="NCBI Taxonomy" id="1220023"/>
    <lineage>
        <taxon>Archaea</taxon>
        <taxon>Methanobacteriati</taxon>
        <taxon>Methanobacteriota</taxon>
        <taxon>Stenosarchaea group</taxon>
        <taxon>Halobacteria</taxon>
        <taxon>Halobacteriales</taxon>
        <taxon>Haloferacaceae</taxon>
    </lineage>
</organism>
<gene>
    <name evidence="2" type="ORF">ACFR9S_02425</name>
</gene>
<evidence type="ECO:0008006" key="4">
    <source>
        <dbReference type="Google" id="ProtNLM"/>
    </source>
</evidence>
<dbReference type="AlphaFoldDB" id="A0ABD6B3J7"/>
<dbReference type="RefSeq" id="WP_379817990.1">
    <property type="nucleotide sequence ID" value="NZ_JBHUDH010000019.1"/>
</dbReference>
<dbReference type="PROSITE" id="PS51257">
    <property type="entry name" value="PROKAR_LIPOPROTEIN"/>
    <property type="match status" value="1"/>
</dbReference>
<keyword evidence="3" id="KW-1185">Reference proteome</keyword>
<proteinExistence type="predicted"/>